<protein>
    <submittedName>
        <fullName evidence="1">Uncharacterized protein</fullName>
    </submittedName>
</protein>
<reference evidence="1" key="1">
    <citation type="submission" date="2023-05" db="EMBL/GenBank/DDBJ databases">
        <authorList>
            <consortium name="ELIXIR-Norway"/>
        </authorList>
    </citation>
    <scope>NUCLEOTIDE SEQUENCE</scope>
</reference>
<dbReference type="Proteomes" id="UP001162501">
    <property type="component" value="Chromosome 29"/>
</dbReference>
<sequence>MPDAVGDYSPVDRRKHFHFGLLTGGRTRERKFLETDVKFVLLSKKEDMFPAFKYCAIDYLNESVVRKKLCKDALLLRIPSCLYQDDNYPASVTDNKFRRPWTRVSAVSILGKTDISVLDQWKASLTVDDFLEKKTVTGMVTQLNCEFEEIVPSSNPNSQTEAEEASLDTHKEYKEFFTLVTGLEKCPSLQAQKQDLSIDEEIIFVSYLMAYKSHLPTLHTLLSRLKPFLVKDPLPDFKAQISTEAKFFRECFSFQGDVKCFVKEDFYMDKEDFCQEKLKDTVGLNEASSTLLECELLVPISHKQEVDIPSLSELNESLNLMPEIINYADENENLSKTDLTIKHGVDLEDIKCSSIEILTIQNQYEPENRQPVELEMPLTPLDITNHHSSVNSLCAELQTFPSSPVCKINLLTAEESANKYHMLWQLESCRSSLNSFLIKVPRTEEPSNRYSPTDLKKIFSVEEEKLVVNPINAEWWKEARLNLTETLEPLSTYLCHNNLSSDDTKLEEFLPTSVPQLESWLEHEDCSSPLTLINEQSTNDHLSPPQKTPSPTNEVSDLHLSDECVSVERPRKEEKPKNDLELGYGVIQNKENKDHLELDSPVPSTESSSSSKVEKASFKHGKKWENNLDLLSDFIMLRNKYPTCTSKTEVTDNDGKDELQNEELSLTLQEESPIVCNNKTLERTSQEKRADNVIEIPASDSQCQAYCLLEAAASPILEKLVCLCTLPAANWKFATVIFDQTRFLLKEQEKIISDAIHDGKNDEREMTFKYAALLHLLVTIRDVLLTCNLDTALGYLSNAKDIYKSVFGSCLYDIWRQLEIVQFIRGKKPETNYKIRELQCQILNWMQSEQQIKVLIIIRMDSDGEKRLLIKILNKIEGLTLTVLHSNKRKDFLESEGVLNSTSFCVVVPNQYIGADFPWSNFSFVVEYNFVENSCWTEHCEKLNIPYMAFKVILPDTILKRSTLLDSFGGFLLEIQIPYMFFASEGLLNTPQILQLLESNYNITLVERCCSESLKLFGGTEHYVVMTIDEHTAVILQDLEELNCEKASDNIIMRLMALSFQYSYCWIILYAKKPLNSEYHLTEKTLHHLALIYAALVSSGLKSEELDVKIIIAPGVEETALMIRQIADHNLMTSKRDPHEWLDKSWLKVAPSKEEMYLLDFPSITPLVAQLMLNKGPSLNWILLATLCQLQELLPEVPEKVLKHFCGITSLFKISPSIKKSPQISSPRENRDQTRTFTSQSSASASSDSVIQEHNNYQYSDLGERVPEDTNSTSNYNSSLMELKEMPGILPSVSSYNQTSHWKESSCNPNMVQNNSFLTNIEARSLSGNSFLNQNDSESDVFSLGLTEMNYETIISPIDTQERVTPHSINYQKKGTHEKKGPIKKELSAPVFSIEGSQPPLHWNFKRNVWEQQNHSFNLQCGAEQSTCDKWYSQKDNLFINQQKYQLDELEGFICKSSNAGTKKTFWKELPSVPSLDLSCASDSNVNQKEFNSLYFYQRAGKCLGQKTCSESSSNSGDNNSLTDITCLQLPQFKKQRLMYEKVPGRLDGQTRLRFF</sequence>
<evidence type="ECO:0000313" key="2">
    <source>
        <dbReference type="Proteomes" id="UP001162501"/>
    </source>
</evidence>
<organism evidence="1 2">
    <name type="scientific">Rangifer tarandus platyrhynchus</name>
    <name type="common">Svalbard reindeer</name>
    <dbReference type="NCBI Taxonomy" id="3082113"/>
    <lineage>
        <taxon>Eukaryota</taxon>
        <taxon>Metazoa</taxon>
        <taxon>Chordata</taxon>
        <taxon>Craniata</taxon>
        <taxon>Vertebrata</taxon>
        <taxon>Euteleostomi</taxon>
        <taxon>Mammalia</taxon>
        <taxon>Eutheria</taxon>
        <taxon>Laurasiatheria</taxon>
        <taxon>Artiodactyla</taxon>
        <taxon>Ruminantia</taxon>
        <taxon>Pecora</taxon>
        <taxon>Cervidae</taxon>
        <taxon>Odocoileinae</taxon>
        <taxon>Rangifer</taxon>
    </lineage>
</organism>
<proteinExistence type="predicted"/>
<evidence type="ECO:0000313" key="1">
    <source>
        <dbReference type="EMBL" id="CAI9705906.1"/>
    </source>
</evidence>
<accession>A0ACB0F152</accession>
<dbReference type="EMBL" id="OX596113">
    <property type="protein sequence ID" value="CAI9705906.1"/>
    <property type="molecule type" value="Genomic_DNA"/>
</dbReference>
<gene>
    <name evidence="1" type="ORF">MRATA1EN3_LOCUS17119</name>
</gene>
<name>A0ACB0F152_RANTA</name>